<sequence>MGESRQELLNWLNGLLQLNITRIEQCGTGYVTDEQHPLLCEKEACSLLRKTVSTDRDNS</sequence>
<organism evidence="1 2">
    <name type="scientific">Choiromyces venosus 120613-1</name>
    <dbReference type="NCBI Taxonomy" id="1336337"/>
    <lineage>
        <taxon>Eukaryota</taxon>
        <taxon>Fungi</taxon>
        <taxon>Dikarya</taxon>
        <taxon>Ascomycota</taxon>
        <taxon>Pezizomycotina</taxon>
        <taxon>Pezizomycetes</taxon>
        <taxon>Pezizales</taxon>
        <taxon>Tuberaceae</taxon>
        <taxon>Choiromyces</taxon>
    </lineage>
</organism>
<evidence type="ECO:0000313" key="2">
    <source>
        <dbReference type="Proteomes" id="UP000276215"/>
    </source>
</evidence>
<dbReference type="AlphaFoldDB" id="A0A3N4JNQ1"/>
<protein>
    <submittedName>
        <fullName evidence="1">Uncharacterized protein</fullName>
    </submittedName>
</protein>
<keyword evidence="2" id="KW-1185">Reference proteome</keyword>
<dbReference type="SUPFAM" id="SSF47576">
    <property type="entry name" value="Calponin-homology domain, CH-domain"/>
    <property type="match status" value="1"/>
</dbReference>
<proteinExistence type="predicted"/>
<evidence type="ECO:0000313" key="1">
    <source>
        <dbReference type="EMBL" id="RPA99806.1"/>
    </source>
</evidence>
<reference evidence="1 2" key="1">
    <citation type="journal article" date="2018" name="Nat. Ecol. Evol.">
        <title>Pezizomycetes genomes reveal the molecular basis of ectomycorrhizal truffle lifestyle.</title>
        <authorList>
            <person name="Murat C."/>
            <person name="Payen T."/>
            <person name="Noel B."/>
            <person name="Kuo A."/>
            <person name="Morin E."/>
            <person name="Chen J."/>
            <person name="Kohler A."/>
            <person name="Krizsan K."/>
            <person name="Balestrini R."/>
            <person name="Da Silva C."/>
            <person name="Montanini B."/>
            <person name="Hainaut M."/>
            <person name="Levati E."/>
            <person name="Barry K.W."/>
            <person name="Belfiori B."/>
            <person name="Cichocki N."/>
            <person name="Clum A."/>
            <person name="Dockter R.B."/>
            <person name="Fauchery L."/>
            <person name="Guy J."/>
            <person name="Iotti M."/>
            <person name="Le Tacon F."/>
            <person name="Lindquist E.A."/>
            <person name="Lipzen A."/>
            <person name="Malagnac F."/>
            <person name="Mello A."/>
            <person name="Molinier V."/>
            <person name="Miyauchi S."/>
            <person name="Poulain J."/>
            <person name="Riccioni C."/>
            <person name="Rubini A."/>
            <person name="Sitrit Y."/>
            <person name="Splivallo R."/>
            <person name="Traeger S."/>
            <person name="Wang M."/>
            <person name="Zifcakova L."/>
            <person name="Wipf D."/>
            <person name="Zambonelli A."/>
            <person name="Paolocci F."/>
            <person name="Nowrousian M."/>
            <person name="Ottonello S."/>
            <person name="Baldrian P."/>
            <person name="Spatafora J.W."/>
            <person name="Henrissat B."/>
            <person name="Nagy L.G."/>
            <person name="Aury J.M."/>
            <person name="Wincker P."/>
            <person name="Grigoriev I.V."/>
            <person name="Bonfante P."/>
            <person name="Martin F.M."/>
        </authorList>
    </citation>
    <scope>NUCLEOTIDE SEQUENCE [LARGE SCALE GENOMIC DNA]</scope>
    <source>
        <strain evidence="1 2">120613-1</strain>
    </source>
</reference>
<dbReference type="Gene3D" id="1.10.418.10">
    <property type="entry name" value="Calponin-like domain"/>
    <property type="match status" value="1"/>
</dbReference>
<dbReference type="Proteomes" id="UP000276215">
    <property type="component" value="Unassembled WGS sequence"/>
</dbReference>
<accession>A0A3N4JNQ1</accession>
<name>A0A3N4JNQ1_9PEZI</name>
<dbReference type="InterPro" id="IPR036872">
    <property type="entry name" value="CH_dom_sf"/>
</dbReference>
<dbReference type="EMBL" id="ML120385">
    <property type="protein sequence ID" value="RPA99806.1"/>
    <property type="molecule type" value="Genomic_DNA"/>
</dbReference>
<gene>
    <name evidence="1" type="ORF">L873DRAFT_1806348</name>
</gene>